<keyword evidence="2" id="KW-1185">Reference proteome</keyword>
<reference evidence="1 2" key="1">
    <citation type="journal article" date="2020" name="ISME J.">
        <title>Uncovering the hidden diversity of litter-decomposition mechanisms in mushroom-forming fungi.</title>
        <authorList>
            <person name="Floudas D."/>
            <person name="Bentzer J."/>
            <person name="Ahren D."/>
            <person name="Johansson T."/>
            <person name="Persson P."/>
            <person name="Tunlid A."/>
        </authorList>
    </citation>
    <scope>NUCLEOTIDE SEQUENCE [LARGE SCALE GENOMIC DNA]</scope>
    <source>
        <strain evidence="1 2">CBS 101986</strain>
    </source>
</reference>
<dbReference type="SUPFAM" id="SSF56112">
    <property type="entry name" value="Protein kinase-like (PK-like)"/>
    <property type="match status" value="1"/>
</dbReference>
<dbReference type="OrthoDB" id="3268478at2759"/>
<proteinExistence type="predicted"/>
<organism evidence="1 2">
    <name type="scientific">Psilocybe cf. subviscida</name>
    <dbReference type="NCBI Taxonomy" id="2480587"/>
    <lineage>
        <taxon>Eukaryota</taxon>
        <taxon>Fungi</taxon>
        <taxon>Dikarya</taxon>
        <taxon>Basidiomycota</taxon>
        <taxon>Agaricomycotina</taxon>
        <taxon>Agaricomycetes</taxon>
        <taxon>Agaricomycetidae</taxon>
        <taxon>Agaricales</taxon>
        <taxon>Agaricineae</taxon>
        <taxon>Strophariaceae</taxon>
        <taxon>Psilocybe</taxon>
    </lineage>
</organism>
<dbReference type="InterPro" id="IPR011009">
    <property type="entry name" value="Kinase-like_dom_sf"/>
</dbReference>
<gene>
    <name evidence="1" type="ORF">D9619_003581</name>
</gene>
<accession>A0A8H5AYD7</accession>
<dbReference type="InterPro" id="IPR059179">
    <property type="entry name" value="MLKL-like_MCAfunc"/>
</dbReference>
<dbReference type="GO" id="GO:0007166">
    <property type="term" value="P:cell surface receptor signaling pathway"/>
    <property type="evidence" value="ECO:0007669"/>
    <property type="project" value="InterPro"/>
</dbReference>
<name>A0A8H5AYD7_9AGAR</name>
<dbReference type="CDD" id="cd21037">
    <property type="entry name" value="MLKL_NTD"/>
    <property type="match status" value="1"/>
</dbReference>
<dbReference type="Gene3D" id="1.10.510.10">
    <property type="entry name" value="Transferase(Phosphotransferase) domain 1"/>
    <property type="match status" value="1"/>
</dbReference>
<dbReference type="Gene3D" id="1.20.930.20">
    <property type="entry name" value="Adaptor protein Cbl, N-terminal domain"/>
    <property type="match status" value="1"/>
</dbReference>
<protein>
    <submittedName>
        <fullName evidence="1">Uncharacterized protein</fullName>
    </submittedName>
</protein>
<evidence type="ECO:0000313" key="2">
    <source>
        <dbReference type="Proteomes" id="UP000567179"/>
    </source>
</evidence>
<dbReference type="InterPro" id="IPR036537">
    <property type="entry name" value="Adaptor_Cbl_N_dom_sf"/>
</dbReference>
<sequence length="718" mass="80861">MSVTTISSAAAPSTIVSILRCLTTASASIPIPGIAPAIAVVSAIMEIVESIRIAKNDCKALAENAAQLVITLHKEAASLDNNSPMYKRIQGNIVPFKRILDEIEAFILKLSRRSKIKLVWKRDSVLQRIADLSNSLDTCYKTFQITSFVHLQTALTQFTDEQVLSAQRIHQRLTGVRRATLKAQEQGVVQLTAEIRAIEHNMASAWKSDITATTKLLEQVAVDVKNSAVQYTNSMVTTLREIEPVYEHIPMTRNHGGVTAARYRNRDVLVKRFHDVKDFVQELSILRELWHPHLPRLVAFSSESERRPFVVLDGKVVSNDMRSYVLTSLKGGAVAGLMAGLRIMHGVSTALDYLRTSNLLSKDELTKCLQPSDMVLSNNNGVMLGGNLLSCATIRPSSPDCHRDETMEEYLAEKLFALLLQVFCPESRFARLEVDSPRTLASVLRMLLQFAAFGGKGRSLTQIRKKIDRAWATLSLNRIQDSQVSFRDVRECLLQIDDMTVYRAYVPRPHWRISTGDIGYVKDDNFILIANVFDDDTPSLCASHQELLTVRCDPCRPYNLTILPDGWRRYEFDAPAYVTIWHTHRFAIDDKHAMRYLLQHASSYLEKTGLSHCLKPKDIIMVVNRETRPRHSSGFLFTPEEGSEEEPPKKVYFFESDGVPLQGNSWGYWSLIPDRENVAVGLTSNFKDPRIRASCLGEGFTNAFEFVQLEEEDAALVD</sequence>
<evidence type="ECO:0000313" key="1">
    <source>
        <dbReference type="EMBL" id="KAF5313230.1"/>
    </source>
</evidence>
<dbReference type="EMBL" id="JAACJJ010000056">
    <property type="protein sequence ID" value="KAF5313230.1"/>
    <property type="molecule type" value="Genomic_DNA"/>
</dbReference>
<dbReference type="Proteomes" id="UP000567179">
    <property type="component" value="Unassembled WGS sequence"/>
</dbReference>
<comment type="caution">
    <text evidence="1">The sequence shown here is derived from an EMBL/GenBank/DDBJ whole genome shotgun (WGS) entry which is preliminary data.</text>
</comment>
<dbReference type="AlphaFoldDB" id="A0A8H5AYD7"/>